<evidence type="ECO:0000256" key="5">
    <source>
        <dbReference type="ARBA" id="ARBA00023242"/>
    </source>
</evidence>
<feature type="domain" description="Homeobox" evidence="9">
    <location>
        <begin position="97"/>
        <end position="157"/>
    </location>
</feature>
<dbReference type="InterPro" id="IPR001356">
    <property type="entry name" value="HD"/>
</dbReference>
<evidence type="ECO:0000256" key="6">
    <source>
        <dbReference type="PROSITE-ProRule" id="PRU00108"/>
    </source>
</evidence>
<feature type="DNA-binding region" description="Homeobox" evidence="6">
    <location>
        <begin position="99"/>
        <end position="158"/>
    </location>
</feature>
<dbReference type="Gene3D" id="1.10.10.60">
    <property type="entry name" value="Homeodomain-like"/>
    <property type="match status" value="1"/>
</dbReference>
<keyword evidence="5 6" id="KW-0539">Nucleus</keyword>
<dbReference type="InterPro" id="IPR046327">
    <property type="entry name" value="HXA1/B1/D1"/>
</dbReference>
<dbReference type="Proteomes" id="UP001328107">
    <property type="component" value="Unassembled WGS sequence"/>
</dbReference>
<dbReference type="PANTHER" id="PTHR45946">
    <property type="entry name" value="HOMEOBOX PROTEIN ROUGH-RELATED"/>
    <property type="match status" value="1"/>
</dbReference>
<evidence type="ECO:0000313" key="11">
    <source>
        <dbReference type="Proteomes" id="UP001328107"/>
    </source>
</evidence>
<evidence type="ECO:0000256" key="7">
    <source>
        <dbReference type="RuleBase" id="RU000682"/>
    </source>
</evidence>
<evidence type="ECO:0000256" key="1">
    <source>
        <dbReference type="ARBA" id="ARBA00004123"/>
    </source>
</evidence>
<dbReference type="InterPro" id="IPR009057">
    <property type="entry name" value="Homeodomain-like_sf"/>
</dbReference>
<dbReference type="PROSITE" id="PS00027">
    <property type="entry name" value="HOMEOBOX_1"/>
    <property type="match status" value="1"/>
</dbReference>
<keyword evidence="2" id="KW-0217">Developmental protein</keyword>
<dbReference type="FunFam" id="1.10.10.60:FF:000113">
    <property type="entry name" value="homeobox protein Hox-B1"/>
    <property type="match status" value="1"/>
</dbReference>
<comment type="caution">
    <text evidence="10">The sequence shown here is derived from an EMBL/GenBank/DDBJ whole genome shotgun (WGS) entry which is preliminary data.</text>
</comment>
<dbReference type="GO" id="GO:0000981">
    <property type="term" value="F:DNA-binding transcription factor activity, RNA polymerase II-specific"/>
    <property type="evidence" value="ECO:0007669"/>
    <property type="project" value="InterPro"/>
</dbReference>
<dbReference type="InterPro" id="IPR020479">
    <property type="entry name" value="HD_metazoa"/>
</dbReference>
<keyword evidence="3 6" id="KW-0238">DNA-binding</keyword>
<evidence type="ECO:0000256" key="2">
    <source>
        <dbReference type="ARBA" id="ARBA00022473"/>
    </source>
</evidence>
<dbReference type="GO" id="GO:0005634">
    <property type="term" value="C:nucleus"/>
    <property type="evidence" value="ECO:0007669"/>
    <property type="project" value="UniProtKB-SubCell"/>
</dbReference>
<feature type="compositionally biased region" description="Basic and acidic residues" evidence="8">
    <location>
        <begin position="187"/>
        <end position="196"/>
    </location>
</feature>
<comment type="subcellular location">
    <subcellularLocation>
        <location evidence="1 6 7">Nucleus</location>
    </subcellularLocation>
</comment>
<evidence type="ECO:0000259" key="9">
    <source>
        <dbReference type="PROSITE" id="PS50071"/>
    </source>
</evidence>
<accession>A0AAN4ZJ32</accession>
<evidence type="ECO:0000256" key="3">
    <source>
        <dbReference type="ARBA" id="ARBA00023125"/>
    </source>
</evidence>
<dbReference type="PRINTS" id="PR00024">
    <property type="entry name" value="HOMEOBOX"/>
</dbReference>
<evidence type="ECO:0000313" key="10">
    <source>
        <dbReference type="EMBL" id="GMR41746.1"/>
    </source>
</evidence>
<dbReference type="Pfam" id="PF00046">
    <property type="entry name" value="Homeodomain"/>
    <property type="match status" value="1"/>
</dbReference>
<sequence length="196" mass="22272">MSCTEYGYYPSTADWSASPYYPMPHPPPYPHPHYPTTGSMGPSDWATDPSIIPTTAAAAAAPMNYPQQQHPNGGDMPKWMQTKRAVKPPVKKVSKIIGDDSNRTAFTTHQLTELEKEFHTNKYVNRARRTDIATQLKLNEAQVKIWFQNRRMKEKKRQKEREFKAKTSLSSSSPDWESSSISPVSTPDEHCKMTTL</sequence>
<dbReference type="CDD" id="cd00086">
    <property type="entry name" value="homeodomain"/>
    <property type="match status" value="1"/>
</dbReference>
<keyword evidence="4 6" id="KW-0371">Homeobox</keyword>
<feature type="compositionally biased region" description="Low complexity" evidence="8">
    <location>
        <begin position="166"/>
        <end position="185"/>
    </location>
</feature>
<evidence type="ECO:0000256" key="4">
    <source>
        <dbReference type="ARBA" id="ARBA00023155"/>
    </source>
</evidence>
<organism evidence="10 11">
    <name type="scientific">Pristionchus mayeri</name>
    <dbReference type="NCBI Taxonomy" id="1317129"/>
    <lineage>
        <taxon>Eukaryota</taxon>
        <taxon>Metazoa</taxon>
        <taxon>Ecdysozoa</taxon>
        <taxon>Nematoda</taxon>
        <taxon>Chromadorea</taxon>
        <taxon>Rhabditida</taxon>
        <taxon>Rhabditina</taxon>
        <taxon>Diplogasteromorpha</taxon>
        <taxon>Diplogasteroidea</taxon>
        <taxon>Neodiplogasteridae</taxon>
        <taxon>Pristionchus</taxon>
    </lineage>
</organism>
<dbReference type="EMBL" id="BTRK01000003">
    <property type="protein sequence ID" value="GMR41746.1"/>
    <property type="molecule type" value="Genomic_DNA"/>
</dbReference>
<gene>
    <name evidence="10" type="ORF">PMAYCL1PPCAC_11941</name>
</gene>
<proteinExistence type="predicted"/>
<evidence type="ECO:0000256" key="8">
    <source>
        <dbReference type="SAM" id="MobiDB-lite"/>
    </source>
</evidence>
<dbReference type="SUPFAM" id="SSF46689">
    <property type="entry name" value="Homeodomain-like"/>
    <property type="match status" value="1"/>
</dbReference>
<dbReference type="PROSITE" id="PS50071">
    <property type="entry name" value="HOMEOBOX_2"/>
    <property type="match status" value="1"/>
</dbReference>
<dbReference type="GO" id="GO:0000978">
    <property type="term" value="F:RNA polymerase II cis-regulatory region sequence-specific DNA binding"/>
    <property type="evidence" value="ECO:0007669"/>
    <property type="project" value="TreeGrafter"/>
</dbReference>
<dbReference type="PANTHER" id="PTHR45946:SF4">
    <property type="entry name" value="HOMEOBOX PROTEIN ROUGH-RELATED"/>
    <property type="match status" value="1"/>
</dbReference>
<keyword evidence="11" id="KW-1185">Reference proteome</keyword>
<dbReference type="AlphaFoldDB" id="A0AAN4ZJ32"/>
<dbReference type="SMART" id="SM00389">
    <property type="entry name" value="HOX"/>
    <property type="match status" value="1"/>
</dbReference>
<reference evidence="11" key="1">
    <citation type="submission" date="2022-10" db="EMBL/GenBank/DDBJ databases">
        <title>Genome assembly of Pristionchus species.</title>
        <authorList>
            <person name="Yoshida K."/>
            <person name="Sommer R.J."/>
        </authorList>
    </citation>
    <scope>NUCLEOTIDE SEQUENCE [LARGE SCALE GENOMIC DNA]</scope>
    <source>
        <strain evidence="11">RS5460</strain>
    </source>
</reference>
<dbReference type="InterPro" id="IPR017970">
    <property type="entry name" value="Homeobox_CS"/>
</dbReference>
<protein>
    <recommendedName>
        <fullName evidence="9">Homeobox domain-containing protein</fullName>
    </recommendedName>
</protein>
<name>A0AAN4ZJ32_9BILA</name>
<feature type="region of interest" description="Disordered" evidence="8">
    <location>
        <begin position="153"/>
        <end position="196"/>
    </location>
</feature>